<protein>
    <submittedName>
        <fullName evidence="2">Uncharacterized protein</fullName>
    </submittedName>
</protein>
<evidence type="ECO:0000313" key="2">
    <source>
        <dbReference type="EMBL" id="NEN22830.1"/>
    </source>
</evidence>
<dbReference type="RefSeq" id="WP_163283557.1">
    <property type="nucleotide sequence ID" value="NZ_JAAGVY010000006.1"/>
</dbReference>
<gene>
    <name evidence="2" type="ORF">G3O08_04860</name>
</gene>
<evidence type="ECO:0000313" key="3">
    <source>
        <dbReference type="Proteomes" id="UP000486602"/>
    </source>
</evidence>
<dbReference type="AlphaFoldDB" id="A0A7K3WME9"/>
<name>A0A7K3WME9_9FLAO</name>
<reference evidence="2 3" key="1">
    <citation type="submission" date="2020-02" db="EMBL/GenBank/DDBJ databases">
        <title>Out from the shadows clarifying the taxonomy of the family Cryomorphaceae and related taxa by utilizing the GTDB taxonomic framework.</title>
        <authorList>
            <person name="Bowman J.P."/>
        </authorList>
    </citation>
    <scope>NUCLEOTIDE SEQUENCE [LARGE SCALE GENOMIC DNA]</scope>
    <source>
        <strain evidence="2 3">QSSC 1-22</strain>
    </source>
</reference>
<feature type="signal peptide" evidence="1">
    <location>
        <begin position="1"/>
        <end position="28"/>
    </location>
</feature>
<feature type="chain" id="PRO_5029881765" evidence="1">
    <location>
        <begin position="29"/>
        <end position="184"/>
    </location>
</feature>
<sequence>MNLALPYYFKSLIIIVLYSLSNSGSLNAQESTTYYVDPTFDALDFVRGSGAVGGVYDVGDGSLICYGQMHPSPVWNTTDDRGFAHLYSDGSEAPWLEAESQSVQYLTAHEGGYIFVSNTHGIAKVTYEGEFWFLAHNGEQWGDYFQGVWSEPNPYNVQNVWSLYVQEDQKVLIGGAIATDTLQP</sequence>
<evidence type="ECO:0000256" key="1">
    <source>
        <dbReference type="SAM" id="SignalP"/>
    </source>
</evidence>
<accession>A0A7K3WME9</accession>
<comment type="caution">
    <text evidence="2">The sequence shown here is derived from an EMBL/GenBank/DDBJ whole genome shotgun (WGS) entry which is preliminary data.</text>
</comment>
<dbReference type="EMBL" id="JAAGVY010000006">
    <property type="protein sequence ID" value="NEN22830.1"/>
    <property type="molecule type" value="Genomic_DNA"/>
</dbReference>
<keyword evidence="1" id="KW-0732">Signal</keyword>
<organism evidence="2 3">
    <name type="scientific">Cryomorpha ignava</name>
    <dbReference type="NCBI Taxonomy" id="101383"/>
    <lineage>
        <taxon>Bacteria</taxon>
        <taxon>Pseudomonadati</taxon>
        <taxon>Bacteroidota</taxon>
        <taxon>Flavobacteriia</taxon>
        <taxon>Flavobacteriales</taxon>
        <taxon>Cryomorphaceae</taxon>
        <taxon>Cryomorpha</taxon>
    </lineage>
</organism>
<proteinExistence type="predicted"/>
<dbReference type="Proteomes" id="UP000486602">
    <property type="component" value="Unassembled WGS sequence"/>
</dbReference>
<keyword evidence="3" id="KW-1185">Reference proteome</keyword>